<reference evidence="2 3" key="1">
    <citation type="submission" date="2017-03" db="EMBL/GenBank/DDBJ databases">
        <title>Genome sequence of Sphingomonas dokdonensis DSM 21029.</title>
        <authorList>
            <person name="Poehlein A."/>
            <person name="Wuebbeler J.H."/>
            <person name="Steinbuechel A."/>
            <person name="Daniel R."/>
        </authorList>
    </citation>
    <scope>NUCLEOTIDE SEQUENCE [LARGE SCALE GENOMIC DNA]</scope>
    <source>
        <strain evidence="2 3">DSM 21029</strain>
    </source>
</reference>
<dbReference type="EMBL" id="NBBI01000007">
    <property type="protein sequence ID" value="OWK28081.1"/>
    <property type="molecule type" value="Genomic_DNA"/>
</dbReference>
<dbReference type="InterPro" id="IPR025714">
    <property type="entry name" value="Methyltranfer_dom"/>
</dbReference>
<dbReference type="GO" id="GO:0043770">
    <property type="term" value="F:demethylmenaquinone methyltransferase activity"/>
    <property type="evidence" value="ECO:0007669"/>
    <property type="project" value="UniProtKB-EC"/>
</dbReference>
<dbReference type="Pfam" id="PF13847">
    <property type="entry name" value="Methyltransf_31"/>
    <property type="match status" value="1"/>
</dbReference>
<evidence type="ECO:0000313" key="2">
    <source>
        <dbReference type="EMBL" id="OWK28081.1"/>
    </source>
</evidence>
<dbReference type="InterPro" id="IPR029063">
    <property type="entry name" value="SAM-dependent_MTases_sf"/>
</dbReference>
<protein>
    <submittedName>
        <fullName evidence="2">Demethylmenaquinone methyltransferase</fullName>
        <ecNumber evidence="2">2.1.1.163</ecNumber>
    </submittedName>
</protein>
<name>A0A245ZE98_9SPHN</name>
<dbReference type="AlphaFoldDB" id="A0A245ZE98"/>
<dbReference type="EC" id="2.1.1.163" evidence="2"/>
<sequence>MRVLDVGCGNGDLSRMVAALVGPDGAVVGIDRSEDALAAARDMPAAAGSAPIDYRVADLAGELPDLGRFDAIVARRVLMYLPDAAATLARLARLAKPGAILALQEHARADLPCGPDPLPVHRQYYTLMWNTIVAEGGDVTLGYRLAALARQAGFTIEQARSEGVLLQPWEPSFLPTLARFMLPRMIDKGVVRAGEIDHDALAPLIEEEQRSASGAICWDLAFLVSARFDG</sequence>
<keyword evidence="2" id="KW-0489">Methyltransferase</keyword>
<gene>
    <name evidence="2" type="primary">ubiE_2</name>
    <name evidence="2" type="ORF">SPDO_29140</name>
</gene>
<proteinExistence type="predicted"/>
<accession>A0A245ZE98</accession>
<dbReference type="Gene3D" id="3.40.50.150">
    <property type="entry name" value="Vaccinia Virus protein VP39"/>
    <property type="match status" value="1"/>
</dbReference>
<keyword evidence="3" id="KW-1185">Reference proteome</keyword>
<evidence type="ECO:0000259" key="1">
    <source>
        <dbReference type="Pfam" id="PF13847"/>
    </source>
</evidence>
<dbReference type="SUPFAM" id="SSF53335">
    <property type="entry name" value="S-adenosyl-L-methionine-dependent methyltransferases"/>
    <property type="match status" value="1"/>
</dbReference>
<comment type="caution">
    <text evidence="2">The sequence shown here is derived from an EMBL/GenBank/DDBJ whole genome shotgun (WGS) entry which is preliminary data.</text>
</comment>
<dbReference type="OrthoDB" id="9777638at2"/>
<evidence type="ECO:0000313" key="3">
    <source>
        <dbReference type="Proteomes" id="UP000197290"/>
    </source>
</evidence>
<dbReference type="CDD" id="cd02440">
    <property type="entry name" value="AdoMet_MTases"/>
    <property type="match status" value="1"/>
</dbReference>
<dbReference type="PANTHER" id="PTHR43861">
    <property type="entry name" value="TRANS-ACONITATE 2-METHYLTRANSFERASE-RELATED"/>
    <property type="match status" value="1"/>
</dbReference>
<feature type="domain" description="Methyltransferase" evidence="1">
    <location>
        <begin position="1"/>
        <end position="112"/>
    </location>
</feature>
<dbReference type="Proteomes" id="UP000197290">
    <property type="component" value="Unassembled WGS sequence"/>
</dbReference>
<organism evidence="2 3">
    <name type="scientific">Sphingomonas dokdonensis</name>
    <dbReference type="NCBI Taxonomy" id="344880"/>
    <lineage>
        <taxon>Bacteria</taxon>
        <taxon>Pseudomonadati</taxon>
        <taxon>Pseudomonadota</taxon>
        <taxon>Alphaproteobacteria</taxon>
        <taxon>Sphingomonadales</taxon>
        <taxon>Sphingomonadaceae</taxon>
        <taxon>Sphingomonas</taxon>
    </lineage>
</organism>
<keyword evidence="2" id="KW-0808">Transferase</keyword>
<dbReference type="GO" id="GO:0032259">
    <property type="term" value="P:methylation"/>
    <property type="evidence" value="ECO:0007669"/>
    <property type="project" value="UniProtKB-KW"/>
</dbReference>